<dbReference type="PANTHER" id="PTHR31847:SF1">
    <property type="entry name" value="DUF1084 DOMAIN-CONTAINING PROTEIN-RELATED"/>
    <property type="match status" value="1"/>
</dbReference>
<reference evidence="2" key="1">
    <citation type="submission" date="2007-07" db="EMBL/GenBank/DDBJ databases">
        <title>PCAP assembly of the Caenorhabditis remanei genome.</title>
        <authorList>
            <consortium name="The Caenorhabditis remanei Sequencing Consortium"/>
            <person name="Wilson R.K."/>
        </authorList>
    </citation>
    <scope>NUCLEOTIDE SEQUENCE [LARGE SCALE GENOMIC DNA]</scope>
    <source>
        <strain evidence="2">PB4641</strain>
    </source>
</reference>
<proteinExistence type="predicted"/>
<feature type="transmembrane region" description="Helical" evidence="1">
    <location>
        <begin position="75"/>
        <end position="98"/>
    </location>
</feature>
<organism evidence="3">
    <name type="scientific">Caenorhabditis remanei</name>
    <name type="common">Caenorhabditis vulgaris</name>
    <dbReference type="NCBI Taxonomy" id="31234"/>
    <lineage>
        <taxon>Eukaryota</taxon>
        <taxon>Metazoa</taxon>
        <taxon>Ecdysozoa</taxon>
        <taxon>Nematoda</taxon>
        <taxon>Chromadorea</taxon>
        <taxon>Rhabditida</taxon>
        <taxon>Rhabditina</taxon>
        <taxon>Rhabditomorpha</taxon>
        <taxon>Rhabditoidea</taxon>
        <taxon>Rhabditidae</taxon>
        <taxon>Peloderinae</taxon>
        <taxon>Caenorhabditis</taxon>
    </lineage>
</organism>
<keyword evidence="1" id="KW-0472">Membrane</keyword>
<dbReference type="OrthoDB" id="5909056at2759"/>
<feature type="transmembrane region" description="Helical" evidence="1">
    <location>
        <begin position="181"/>
        <end position="200"/>
    </location>
</feature>
<evidence type="ECO:0000256" key="1">
    <source>
        <dbReference type="SAM" id="Phobius"/>
    </source>
</evidence>
<dbReference type="HOGENOM" id="CLU_092918_0_0_1"/>
<keyword evidence="1" id="KW-1133">Transmembrane helix</keyword>
<keyword evidence="3" id="KW-1185">Reference proteome</keyword>
<sequence>MGLIWKVEYMSLQFFLCSFLSFVVGESTRYVYQDYSQIEWTVLTWTLCPTISFFRMFFLERHERHDAKMFIRHRILIAVTSVLLNLLIPFSGIIGHFAGNIGNAITTIIKYILLSYFPIAFLNHMDILYRSFLLSHTKTSKISCLQVFLIVIFYIIIMFLHSKICQIHLDFFETDEKLIGFRWLHSFCFLIYMLTVPVVYRAFVAWNSDVLDFNGLHPETGRAWTGTMKKNERGEWVVDGSPEDHGVSYSRNQGIRLLGINE</sequence>
<evidence type="ECO:0000313" key="2">
    <source>
        <dbReference type="EMBL" id="EFP10133.1"/>
    </source>
</evidence>
<dbReference type="InParanoid" id="E3MV69"/>
<name>E3MV69_CAERE</name>
<dbReference type="KEGG" id="crq:GCK72_007152"/>
<accession>E3MV69</accession>
<dbReference type="AlphaFoldDB" id="E3MV69"/>
<dbReference type="OMA" id="FFLERHE"/>
<dbReference type="Proteomes" id="UP000008281">
    <property type="component" value="Unassembled WGS sequence"/>
</dbReference>
<dbReference type="EMBL" id="DS268482">
    <property type="protein sequence ID" value="EFP10133.1"/>
    <property type="molecule type" value="Genomic_DNA"/>
</dbReference>
<protein>
    <submittedName>
        <fullName evidence="2">Uncharacterized protein</fullName>
    </submittedName>
</protein>
<feature type="transmembrane region" description="Helical" evidence="1">
    <location>
        <begin position="142"/>
        <end position="161"/>
    </location>
</feature>
<keyword evidence="1" id="KW-0812">Transmembrane</keyword>
<dbReference type="PANTHER" id="PTHR31847">
    <property type="entry name" value="PROTEIN CBG10327"/>
    <property type="match status" value="1"/>
</dbReference>
<evidence type="ECO:0000313" key="3">
    <source>
        <dbReference type="Proteomes" id="UP000008281"/>
    </source>
</evidence>
<feature type="transmembrane region" description="Helical" evidence="1">
    <location>
        <begin position="35"/>
        <end position="54"/>
    </location>
</feature>
<dbReference type="CTD" id="9826156"/>
<dbReference type="GeneID" id="9826156"/>
<gene>
    <name evidence="2" type="ORF">CRE_24565</name>
</gene>
<dbReference type="FunCoup" id="E3MV69">
    <property type="interactions" value="1557"/>
</dbReference>
<feature type="transmembrane region" description="Helical" evidence="1">
    <location>
        <begin position="104"/>
        <end position="122"/>
    </location>
</feature>
<dbReference type="RefSeq" id="XP_003099913.2">
    <property type="nucleotide sequence ID" value="XM_003099865.2"/>
</dbReference>